<comment type="caution">
    <text evidence="2">The sequence shown here is derived from an EMBL/GenBank/DDBJ whole genome shotgun (WGS) entry which is preliminary data.</text>
</comment>
<accession>A0AAV3QTQ8</accession>
<dbReference type="EMBL" id="BAABME010005563">
    <property type="protein sequence ID" value="GAA0165993.1"/>
    <property type="molecule type" value="Genomic_DNA"/>
</dbReference>
<sequence>MLHLFFSAAFSALPLTLYIPPLRNLTLFVEILEDLSRDSRVLFTDRLYHRWRYAFSRLSRCLPLRALDL</sequence>
<evidence type="ECO:0000256" key="1">
    <source>
        <dbReference type="SAM" id="SignalP"/>
    </source>
</evidence>
<reference evidence="2 3" key="1">
    <citation type="submission" date="2024-01" db="EMBL/GenBank/DDBJ databases">
        <title>The complete chloroplast genome sequence of Lithospermum erythrorhizon: insights into the phylogenetic relationship among Boraginaceae species and the maternal lineages of purple gromwells.</title>
        <authorList>
            <person name="Okada T."/>
            <person name="Watanabe K."/>
        </authorList>
    </citation>
    <scope>NUCLEOTIDE SEQUENCE [LARGE SCALE GENOMIC DNA]</scope>
</reference>
<feature type="chain" id="PRO_5043954777" description="Secreted protein" evidence="1">
    <location>
        <begin position="19"/>
        <end position="69"/>
    </location>
</feature>
<keyword evidence="1" id="KW-0732">Signal</keyword>
<organism evidence="2 3">
    <name type="scientific">Lithospermum erythrorhizon</name>
    <name type="common">Purple gromwell</name>
    <name type="synonym">Lithospermum officinale var. erythrorhizon</name>
    <dbReference type="NCBI Taxonomy" id="34254"/>
    <lineage>
        <taxon>Eukaryota</taxon>
        <taxon>Viridiplantae</taxon>
        <taxon>Streptophyta</taxon>
        <taxon>Embryophyta</taxon>
        <taxon>Tracheophyta</taxon>
        <taxon>Spermatophyta</taxon>
        <taxon>Magnoliopsida</taxon>
        <taxon>eudicotyledons</taxon>
        <taxon>Gunneridae</taxon>
        <taxon>Pentapetalae</taxon>
        <taxon>asterids</taxon>
        <taxon>lamiids</taxon>
        <taxon>Boraginales</taxon>
        <taxon>Boraginaceae</taxon>
        <taxon>Boraginoideae</taxon>
        <taxon>Lithospermeae</taxon>
        <taxon>Lithospermum</taxon>
    </lineage>
</organism>
<evidence type="ECO:0000313" key="3">
    <source>
        <dbReference type="Proteomes" id="UP001454036"/>
    </source>
</evidence>
<dbReference type="PANTHER" id="PTHR36616:SF4">
    <property type="entry name" value="OS03G0174800 PROTEIN"/>
    <property type="match status" value="1"/>
</dbReference>
<keyword evidence="3" id="KW-1185">Reference proteome</keyword>
<proteinExistence type="predicted"/>
<feature type="signal peptide" evidence="1">
    <location>
        <begin position="1"/>
        <end position="18"/>
    </location>
</feature>
<dbReference type="PANTHER" id="PTHR36616">
    <property type="entry name" value="BNAC07G32700D PROTEIN"/>
    <property type="match status" value="1"/>
</dbReference>
<dbReference type="Proteomes" id="UP001454036">
    <property type="component" value="Unassembled WGS sequence"/>
</dbReference>
<dbReference type="AlphaFoldDB" id="A0AAV3QTQ8"/>
<evidence type="ECO:0008006" key="4">
    <source>
        <dbReference type="Google" id="ProtNLM"/>
    </source>
</evidence>
<gene>
    <name evidence="2" type="ORF">LIER_21256</name>
</gene>
<evidence type="ECO:0000313" key="2">
    <source>
        <dbReference type="EMBL" id="GAA0165993.1"/>
    </source>
</evidence>
<name>A0AAV3QTQ8_LITER</name>
<protein>
    <recommendedName>
        <fullName evidence="4">Secreted protein</fullName>
    </recommendedName>
</protein>